<evidence type="ECO:0000256" key="9">
    <source>
        <dbReference type="RuleBase" id="RU365015"/>
    </source>
</evidence>
<dbReference type="InterPro" id="IPR006232">
    <property type="entry name" value="Suc6P_hydrolase"/>
</dbReference>
<evidence type="ECO:0000313" key="13">
    <source>
        <dbReference type="Proteomes" id="UP000286268"/>
    </source>
</evidence>
<dbReference type="Gene3D" id="2.60.120.560">
    <property type="entry name" value="Exo-inulinase, domain 1"/>
    <property type="match status" value="1"/>
</dbReference>
<keyword evidence="9" id="KW-0119">Carbohydrate metabolism</keyword>
<dbReference type="Pfam" id="PF00251">
    <property type="entry name" value="Glyco_hydro_32N"/>
    <property type="match status" value="1"/>
</dbReference>
<dbReference type="InterPro" id="IPR001362">
    <property type="entry name" value="Glyco_hydro_32"/>
</dbReference>
<evidence type="ECO:0000313" key="12">
    <source>
        <dbReference type="EMBL" id="QAA34826.1"/>
    </source>
</evidence>
<dbReference type="GO" id="GO:0004564">
    <property type="term" value="F:beta-fructofuranosidase activity"/>
    <property type="evidence" value="ECO:0007669"/>
    <property type="project" value="UniProtKB-EC"/>
</dbReference>
<dbReference type="Gene3D" id="2.115.10.20">
    <property type="entry name" value="Glycosyl hydrolase domain, family 43"/>
    <property type="match status" value="1"/>
</dbReference>
<dbReference type="GO" id="GO:0005737">
    <property type="term" value="C:cytoplasm"/>
    <property type="evidence" value="ECO:0007669"/>
    <property type="project" value="UniProtKB-SubCell"/>
</dbReference>
<gene>
    <name evidence="12" type="ORF">C1I91_26090</name>
</gene>
<keyword evidence="5 8" id="KW-0378">Hydrolase</keyword>
<comment type="subcellular location">
    <subcellularLocation>
        <location evidence="9">Cytoplasm</location>
    </subcellularLocation>
</comment>
<dbReference type="KEGG" id="cmah:C1I91_26090"/>
<feature type="domain" description="Glycosyl hydrolase family 32 C-terminal" evidence="11">
    <location>
        <begin position="341"/>
        <end position="489"/>
    </location>
</feature>
<evidence type="ECO:0000256" key="1">
    <source>
        <dbReference type="ARBA" id="ARBA00004914"/>
    </source>
</evidence>
<dbReference type="SUPFAM" id="SSF75005">
    <property type="entry name" value="Arabinanase/levansucrase/invertase"/>
    <property type="match status" value="1"/>
</dbReference>
<keyword evidence="13" id="KW-1185">Reference proteome</keyword>
<comment type="pathway">
    <text evidence="1 9">Glycan biosynthesis; sucrose metabolism.</text>
</comment>
<accession>A0A410E0J9</accession>
<dbReference type="GO" id="GO:0005985">
    <property type="term" value="P:sucrose metabolic process"/>
    <property type="evidence" value="ECO:0007669"/>
    <property type="project" value="UniProtKB-UniPathway"/>
</dbReference>
<sequence length="490" mass="56867">MINNKELIKSALEEIAKKSDLVESDYYRPRFHIAPRVGLINDPNGFVYYKGYYHLFYQWHPLDTKHGLKYWYHLRSKDLICWEEVGVGLAPEQWYESHGCYSGSAIEHNGEMVIFYTGNVKDKEGNRESYQCMAFSKNGTTIEKYADNPVIEKQPDGYTAHFRDPKVWKQGELWYMVLGAQTESLEGRVLLYNSDNLKAWKLVGVVSGSNINNNDDMGYMWECPDLFSLEDKDVLITCPQGMEPQGILYNNRYQAGYFVGSLNYATGAMNHGGFTELDRGFEFYAPQTCKDNLDRRVIYGWMGMPEEEEQPTKEHNWLHMLTLPRVLELKGDKLYQRVPEELKKLRKNSVLATNIKIKDDEKSLEGFYGDVYELCVDIEVEDAEEVGLKLRCSEDGEEYTMLSFFPKQKLFTVDRNKSGKALSGERSCKLKDNRRLKLQIFSDRSSLEVFINDGEEVFSLRVFPSLESKSMKFFSNGGTVKFNNIKFWEY</sequence>
<dbReference type="AlphaFoldDB" id="A0A410E0J9"/>
<comment type="similarity">
    <text evidence="2 8">Belongs to the glycosyl hydrolase 32 family.</text>
</comment>
<organism evidence="12 13">
    <name type="scientific">Clostridium manihotivorum</name>
    <dbReference type="NCBI Taxonomy" id="2320868"/>
    <lineage>
        <taxon>Bacteria</taxon>
        <taxon>Bacillati</taxon>
        <taxon>Bacillota</taxon>
        <taxon>Clostridia</taxon>
        <taxon>Eubacteriales</taxon>
        <taxon>Clostridiaceae</taxon>
        <taxon>Clostridium</taxon>
    </lineage>
</organism>
<dbReference type="InterPro" id="IPR051214">
    <property type="entry name" value="GH32_Enzymes"/>
</dbReference>
<feature type="domain" description="Glycosyl hydrolase family 32 N-terminal" evidence="10">
    <location>
        <begin position="32"/>
        <end position="337"/>
    </location>
</feature>
<name>A0A410E0J9_9CLOT</name>
<comment type="function">
    <text evidence="9">Enables the bacterium to metabolize sucrose as a sole carbon source.</text>
</comment>
<protein>
    <recommendedName>
        <fullName evidence="4 8">Sucrose-6-phosphate hydrolase</fullName>
        <ecNumber evidence="3 8">3.2.1.26</ecNumber>
    </recommendedName>
    <alternativeName>
        <fullName evidence="7 9">Invertase</fullName>
    </alternativeName>
</protein>
<dbReference type="EC" id="3.2.1.26" evidence="3 8"/>
<reference evidence="12 13" key="1">
    <citation type="submission" date="2018-01" db="EMBL/GenBank/DDBJ databases">
        <title>Genome Sequencing and Assembly of Anaerobacter polyendosporus strain CT4.</title>
        <authorList>
            <person name="Tachaapaikoon C."/>
            <person name="Sutheeworapong S."/>
            <person name="Jenjaroenpun P."/>
            <person name="Wongsurawat T."/>
            <person name="Nookeaw I."/>
            <person name="Cheawchanlertfa P."/>
            <person name="Kosugi A."/>
            <person name="Cheevadhanarak S."/>
            <person name="Ratanakhanokchai K."/>
        </authorList>
    </citation>
    <scope>NUCLEOTIDE SEQUENCE [LARGE SCALE GENOMIC DNA]</scope>
    <source>
        <strain evidence="12 13">CT4</strain>
    </source>
</reference>
<evidence type="ECO:0000256" key="7">
    <source>
        <dbReference type="ARBA" id="ARBA00033367"/>
    </source>
</evidence>
<dbReference type="UniPathway" id="UPA00238"/>
<dbReference type="Proteomes" id="UP000286268">
    <property type="component" value="Chromosome"/>
</dbReference>
<dbReference type="InterPro" id="IPR013148">
    <property type="entry name" value="Glyco_hydro_32_N"/>
</dbReference>
<dbReference type="InterPro" id="IPR013189">
    <property type="entry name" value="Glyco_hydro_32_C"/>
</dbReference>
<keyword evidence="6 8" id="KW-0326">Glycosidase</keyword>
<dbReference type="CDD" id="cd18623">
    <property type="entry name" value="GH32_ScrB-like"/>
    <property type="match status" value="1"/>
</dbReference>
<dbReference type="PROSITE" id="PS00609">
    <property type="entry name" value="GLYCOSYL_HYDROL_F32"/>
    <property type="match status" value="1"/>
</dbReference>
<dbReference type="PANTHER" id="PTHR43101:SF1">
    <property type="entry name" value="BETA-FRUCTOSIDASE"/>
    <property type="match status" value="1"/>
</dbReference>
<dbReference type="SMART" id="SM00640">
    <property type="entry name" value="Glyco_32"/>
    <property type="match status" value="1"/>
</dbReference>
<evidence type="ECO:0000259" key="10">
    <source>
        <dbReference type="Pfam" id="PF00251"/>
    </source>
</evidence>
<dbReference type="InterPro" id="IPR013320">
    <property type="entry name" value="ConA-like_dom_sf"/>
</dbReference>
<evidence type="ECO:0000256" key="2">
    <source>
        <dbReference type="ARBA" id="ARBA00009902"/>
    </source>
</evidence>
<evidence type="ECO:0000256" key="3">
    <source>
        <dbReference type="ARBA" id="ARBA00012758"/>
    </source>
</evidence>
<evidence type="ECO:0000256" key="6">
    <source>
        <dbReference type="ARBA" id="ARBA00023295"/>
    </source>
</evidence>
<evidence type="ECO:0000259" key="11">
    <source>
        <dbReference type="Pfam" id="PF08244"/>
    </source>
</evidence>
<dbReference type="SUPFAM" id="SSF49899">
    <property type="entry name" value="Concanavalin A-like lectins/glucanases"/>
    <property type="match status" value="1"/>
</dbReference>
<dbReference type="Pfam" id="PF08244">
    <property type="entry name" value="Glyco_hydro_32C"/>
    <property type="match status" value="1"/>
</dbReference>
<dbReference type="OrthoDB" id="9759709at2"/>
<dbReference type="InterPro" id="IPR018053">
    <property type="entry name" value="Glyco_hydro_32_AS"/>
</dbReference>
<evidence type="ECO:0000256" key="8">
    <source>
        <dbReference type="RuleBase" id="RU362110"/>
    </source>
</evidence>
<dbReference type="NCBIfam" id="TIGR01322">
    <property type="entry name" value="scrB_fam"/>
    <property type="match status" value="1"/>
</dbReference>
<evidence type="ECO:0000256" key="4">
    <source>
        <dbReference type="ARBA" id="ARBA00019623"/>
    </source>
</evidence>
<proteinExistence type="inferred from homology"/>
<evidence type="ECO:0000256" key="5">
    <source>
        <dbReference type="ARBA" id="ARBA00022801"/>
    </source>
</evidence>
<dbReference type="InterPro" id="IPR023296">
    <property type="entry name" value="Glyco_hydro_beta-prop_sf"/>
</dbReference>
<comment type="catalytic activity">
    <reaction evidence="8">
        <text>Hydrolysis of terminal non-reducing beta-D-fructofuranoside residues in beta-D-fructofuranosides.</text>
        <dbReference type="EC" id="3.2.1.26"/>
    </reaction>
</comment>
<keyword evidence="9" id="KW-0963">Cytoplasm</keyword>
<dbReference type="PANTHER" id="PTHR43101">
    <property type="entry name" value="BETA-FRUCTOSIDASE"/>
    <property type="match status" value="1"/>
</dbReference>
<dbReference type="EMBL" id="CP025746">
    <property type="protein sequence ID" value="QAA34826.1"/>
    <property type="molecule type" value="Genomic_DNA"/>
</dbReference>
<dbReference type="RefSeq" id="WP_128215537.1">
    <property type="nucleotide sequence ID" value="NZ_CP025746.1"/>
</dbReference>